<dbReference type="Proteomes" id="UP000678499">
    <property type="component" value="Unassembled WGS sequence"/>
</dbReference>
<evidence type="ECO:0000256" key="4">
    <source>
        <dbReference type="ARBA" id="ARBA00023125"/>
    </source>
</evidence>
<feature type="compositionally biased region" description="Basic residues" evidence="7">
    <location>
        <begin position="1"/>
        <end position="11"/>
    </location>
</feature>
<dbReference type="EMBL" id="OA882206">
    <property type="protein sequence ID" value="CAD7273759.1"/>
    <property type="molecule type" value="Genomic_DNA"/>
</dbReference>
<feature type="compositionally biased region" description="Basic and acidic residues" evidence="7">
    <location>
        <begin position="22"/>
        <end position="50"/>
    </location>
</feature>
<dbReference type="Pfam" id="PF02229">
    <property type="entry name" value="PC4"/>
    <property type="match status" value="1"/>
</dbReference>
<keyword evidence="5" id="KW-0804">Transcription</keyword>
<comment type="subcellular location">
    <subcellularLocation>
        <location evidence="1">Nucleus</location>
    </subcellularLocation>
</comment>
<evidence type="ECO:0000256" key="5">
    <source>
        <dbReference type="ARBA" id="ARBA00023163"/>
    </source>
</evidence>
<dbReference type="GO" id="GO:0060261">
    <property type="term" value="P:positive regulation of transcription initiation by RNA polymerase II"/>
    <property type="evidence" value="ECO:0007669"/>
    <property type="project" value="InterPro"/>
</dbReference>
<evidence type="ECO:0000256" key="1">
    <source>
        <dbReference type="ARBA" id="ARBA00004123"/>
    </source>
</evidence>
<organism evidence="9">
    <name type="scientific">Notodromas monacha</name>
    <dbReference type="NCBI Taxonomy" id="399045"/>
    <lineage>
        <taxon>Eukaryota</taxon>
        <taxon>Metazoa</taxon>
        <taxon>Ecdysozoa</taxon>
        <taxon>Arthropoda</taxon>
        <taxon>Crustacea</taxon>
        <taxon>Oligostraca</taxon>
        <taxon>Ostracoda</taxon>
        <taxon>Podocopa</taxon>
        <taxon>Podocopida</taxon>
        <taxon>Cypridocopina</taxon>
        <taxon>Cypridoidea</taxon>
        <taxon>Cyprididae</taxon>
        <taxon>Notodromas</taxon>
    </lineage>
</organism>
<reference evidence="9" key="1">
    <citation type="submission" date="2020-11" db="EMBL/GenBank/DDBJ databases">
        <authorList>
            <person name="Tran Van P."/>
        </authorList>
    </citation>
    <scope>NUCLEOTIDE SEQUENCE</scope>
</reference>
<evidence type="ECO:0000256" key="3">
    <source>
        <dbReference type="ARBA" id="ARBA00023015"/>
    </source>
</evidence>
<evidence type="ECO:0000256" key="7">
    <source>
        <dbReference type="SAM" id="MobiDB-lite"/>
    </source>
</evidence>
<gene>
    <name evidence="9" type="ORF">NMOB1V02_LOCUS1630</name>
</gene>
<dbReference type="InterPro" id="IPR003173">
    <property type="entry name" value="PC4_C"/>
</dbReference>
<name>A0A7R9G959_9CRUS</name>
<dbReference type="EMBL" id="CAJPEX010000169">
    <property type="protein sequence ID" value="CAG0913911.1"/>
    <property type="molecule type" value="Genomic_DNA"/>
</dbReference>
<dbReference type="SUPFAM" id="SSF54447">
    <property type="entry name" value="ssDNA-binding transcriptional regulator domain"/>
    <property type="match status" value="1"/>
</dbReference>
<evidence type="ECO:0000313" key="9">
    <source>
        <dbReference type="EMBL" id="CAD7273759.1"/>
    </source>
</evidence>
<dbReference type="OrthoDB" id="2505440at2759"/>
<dbReference type="PANTHER" id="PTHR13215">
    <property type="entry name" value="RNA POLYMERASE II TRANSCRIPTIONAL COACTIVATOR"/>
    <property type="match status" value="1"/>
</dbReference>
<keyword evidence="6" id="KW-0539">Nucleus</keyword>
<keyword evidence="3" id="KW-0805">Transcription regulation</keyword>
<keyword evidence="4" id="KW-0238">DNA-binding</keyword>
<dbReference type="InterPro" id="IPR009044">
    <property type="entry name" value="ssDNA-bd_transcriptional_reg"/>
</dbReference>
<feature type="domain" description="Transcriptional coactivator p15 (PC4) C-terminal" evidence="8">
    <location>
        <begin position="47"/>
        <end position="84"/>
    </location>
</feature>
<dbReference type="InterPro" id="IPR045125">
    <property type="entry name" value="Sub1/Tcp4-like"/>
</dbReference>
<evidence type="ECO:0000259" key="8">
    <source>
        <dbReference type="Pfam" id="PF02229"/>
    </source>
</evidence>
<dbReference type="GO" id="GO:0005634">
    <property type="term" value="C:nucleus"/>
    <property type="evidence" value="ECO:0007669"/>
    <property type="project" value="UniProtKB-SubCell"/>
</dbReference>
<dbReference type="GO" id="GO:0003713">
    <property type="term" value="F:transcription coactivator activity"/>
    <property type="evidence" value="ECO:0007669"/>
    <property type="project" value="InterPro"/>
</dbReference>
<protein>
    <recommendedName>
        <fullName evidence="8">Transcriptional coactivator p15 (PC4) C-terminal domain-containing protein</fullName>
    </recommendedName>
</protein>
<evidence type="ECO:0000256" key="6">
    <source>
        <dbReference type="ARBA" id="ARBA00023242"/>
    </source>
</evidence>
<dbReference type="Gene3D" id="2.30.31.10">
    <property type="entry name" value="Transcriptional Coactivator Pc4, Chain A"/>
    <property type="match status" value="1"/>
</dbReference>
<dbReference type="AlphaFoldDB" id="A0A7R9G959"/>
<keyword evidence="10" id="KW-1185">Reference proteome</keyword>
<proteinExistence type="inferred from homology"/>
<sequence length="91" mass="10455">MPKPSSKRKSKQQSDSDSDSGPDDRNVKKSKNEGSSVDRDDEGNPRWMLENKRFITVRPFKGKVYIDIREFYEANGELKPGKKGKLNPRVQ</sequence>
<dbReference type="GO" id="GO:0003677">
    <property type="term" value="F:DNA binding"/>
    <property type="evidence" value="ECO:0007669"/>
    <property type="project" value="UniProtKB-KW"/>
</dbReference>
<evidence type="ECO:0000256" key="2">
    <source>
        <dbReference type="ARBA" id="ARBA00009001"/>
    </source>
</evidence>
<comment type="similarity">
    <text evidence="2">Belongs to the transcriptional coactivator PC4 family.</text>
</comment>
<evidence type="ECO:0000313" key="10">
    <source>
        <dbReference type="Proteomes" id="UP000678499"/>
    </source>
</evidence>
<feature type="region of interest" description="Disordered" evidence="7">
    <location>
        <begin position="1"/>
        <end position="50"/>
    </location>
</feature>
<accession>A0A7R9G959</accession>